<evidence type="ECO:0000256" key="9">
    <source>
        <dbReference type="SAM" id="Phobius"/>
    </source>
</evidence>
<dbReference type="PANTHER" id="PTHR24230">
    <property type="entry name" value="G-PROTEIN COUPLED RECEPTOR"/>
    <property type="match status" value="1"/>
</dbReference>
<keyword evidence="7 11" id="KW-0675">Receptor</keyword>
<evidence type="ECO:0000256" key="3">
    <source>
        <dbReference type="ARBA" id="ARBA00022692"/>
    </source>
</evidence>
<name>A0AAD8BWL0_BIOPF</name>
<evidence type="ECO:0000256" key="1">
    <source>
        <dbReference type="ARBA" id="ARBA00004651"/>
    </source>
</evidence>
<accession>A0AAD8BWL0</accession>
<evidence type="ECO:0000256" key="2">
    <source>
        <dbReference type="ARBA" id="ARBA00022475"/>
    </source>
</evidence>
<organism evidence="11 12">
    <name type="scientific">Biomphalaria pfeifferi</name>
    <name type="common">Bloodfluke planorb</name>
    <name type="synonym">Freshwater snail</name>
    <dbReference type="NCBI Taxonomy" id="112525"/>
    <lineage>
        <taxon>Eukaryota</taxon>
        <taxon>Metazoa</taxon>
        <taxon>Spiralia</taxon>
        <taxon>Lophotrochozoa</taxon>
        <taxon>Mollusca</taxon>
        <taxon>Gastropoda</taxon>
        <taxon>Heterobranchia</taxon>
        <taxon>Euthyneura</taxon>
        <taxon>Panpulmonata</taxon>
        <taxon>Hygrophila</taxon>
        <taxon>Lymnaeoidea</taxon>
        <taxon>Planorbidae</taxon>
        <taxon>Biomphalaria</taxon>
    </lineage>
</organism>
<dbReference type="Proteomes" id="UP001233172">
    <property type="component" value="Unassembled WGS sequence"/>
</dbReference>
<comment type="caution">
    <text evidence="11">The sequence shown here is derived from an EMBL/GenBank/DDBJ whole genome shotgun (WGS) entry which is preliminary data.</text>
</comment>
<evidence type="ECO:0000256" key="7">
    <source>
        <dbReference type="ARBA" id="ARBA00023170"/>
    </source>
</evidence>
<feature type="transmembrane region" description="Helical" evidence="9">
    <location>
        <begin position="53"/>
        <end position="77"/>
    </location>
</feature>
<keyword evidence="12" id="KW-1185">Reference proteome</keyword>
<keyword evidence="2" id="KW-1003">Cell membrane</keyword>
<keyword evidence="8" id="KW-0807">Transducer</keyword>
<dbReference type="Gene3D" id="1.20.1070.10">
    <property type="entry name" value="Rhodopsin 7-helix transmembrane proteins"/>
    <property type="match status" value="1"/>
</dbReference>
<feature type="transmembrane region" description="Helical" evidence="9">
    <location>
        <begin position="140"/>
        <end position="163"/>
    </location>
</feature>
<sequence>MDSQISDQILSIFNNTLYFCVRPVVLVLGVATCSFSAYVFYRMGLNDSVRVSFFVLCIYDLGFVLMSSVGAVCIILNIGFPQVTSAMTFNPFYVNNISYWCAGIFYHSSLMTTGFISGVRCCCVAIPFKFRKVFSTKRTAAALLIIFILSCTLQLPVVATQYVSYTRVKNNLTKIVILSTSNHDITVAVNDILNRNILSWITMAVMFISLIVMTAKLKSSVEFRLLATTGHPSTSKLSAICCCSKYRTEQLKPSSQRLFANLRTQNLDDKIQNDSRIISKSDHREGGTRKETKSTLENLRELQLIKSVALITVMVVALALPFMVYSLVRRLMPQFNAGNIYGNLFSVITTLSAVCAYLNSALNVFIFYCCNTKFKAVANDIFSCFQNSRSVKQ</sequence>
<proteinExistence type="predicted"/>
<dbReference type="EMBL" id="JASAOG010000026">
    <property type="protein sequence ID" value="KAK0062172.1"/>
    <property type="molecule type" value="Genomic_DNA"/>
</dbReference>
<feature type="transmembrane region" description="Helical" evidence="9">
    <location>
        <begin position="16"/>
        <end position="41"/>
    </location>
</feature>
<dbReference type="InterPro" id="IPR017452">
    <property type="entry name" value="GPCR_Rhodpsn_7TM"/>
</dbReference>
<dbReference type="GO" id="GO:0008528">
    <property type="term" value="F:G protein-coupled peptide receptor activity"/>
    <property type="evidence" value="ECO:0007669"/>
    <property type="project" value="TreeGrafter"/>
</dbReference>
<dbReference type="AlphaFoldDB" id="A0AAD8BWL0"/>
<evidence type="ECO:0000256" key="5">
    <source>
        <dbReference type="ARBA" id="ARBA00023040"/>
    </source>
</evidence>
<feature type="transmembrane region" description="Helical" evidence="9">
    <location>
        <begin position="197"/>
        <end position="215"/>
    </location>
</feature>
<keyword evidence="3 9" id="KW-0812">Transmembrane</keyword>
<evidence type="ECO:0000256" key="6">
    <source>
        <dbReference type="ARBA" id="ARBA00023136"/>
    </source>
</evidence>
<evidence type="ECO:0000313" key="11">
    <source>
        <dbReference type="EMBL" id="KAK0062172.1"/>
    </source>
</evidence>
<evidence type="ECO:0000259" key="10">
    <source>
        <dbReference type="PROSITE" id="PS50262"/>
    </source>
</evidence>
<comment type="subcellular location">
    <subcellularLocation>
        <location evidence="1">Cell membrane</location>
        <topology evidence="1">Multi-pass membrane protein</topology>
    </subcellularLocation>
</comment>
<feature type="transmembrane region" description="Helical" evidence="9">
    <location>
        <begin position="97"/>
        <end position="128"/>
    </location>
</feature>
<dbReference type="PROSITE" id="PS50262">
    <property type="entry name" value="G_PROTEIN_RECEP_F1_2"/>
    <property type="match status" value="1"/>
</dbReference>
<gene>
    <name evidence="11" type="ORF">Bpfe_008273</name>
</gene>
<reference evidence="11" key="1">
    <citation type="journal article" date="2023" name="PLoS Negl. Trop. Dis.">
        <title>A genome sequence for Biomphalaria pfeifferi, the major vector snail for the human-infecting parasite Schistosoma mansoni.</title>
        <authorList>
            <person name="Bu L."/>
            <person name="Lu L."/>
            <person name="Laidemitt M.R."/>
            <person name="Zhang S.M."/>
            <person name="Mutuku M."/>
            <person name="Mkoji G."/>
            <person name="Steinauer M."/>
            <person name="Loker E.S."/>
        </authorList>
    </citation>
    <scope>NUCLEOTIDE SEQUENCE</scope>
    <source>
        <strain evidence="11">KasaAsao</strain>
    </source>
</reference>
<feature type="transmembrane region" description="Helical" evidence="9">
    <location>
        <begin position="340"/>
        <end position="358"/>
    </location>
</feature>
<feature type="domain" description="G-protein coupled receptors family 1 profile" evidence="10">
    <location>
        <begin position="31"/>
        <end position="367"/>
    </location>
</feature>
<protein>
    <submittedName>
        <fullName evidence="11">Melatonin receptor type 1A</fullName>
    </submittedName>
</protein>
<evidence type="ECO:0000256" key="4">
    <source>
        <dbReference type="ARBA" id="ARBA00022989"/>
    </source>
</evidence>
<keyword evidence="6 9" id="KW-0472">Membrane</keyword>
<keyword evidence="5" id="KW-0297">G-protein coupled receptor</keyword>
<feature type="transmembrane region" description="Helical" evidence="9">
    <location>
        <begin position="308"/>
        <end position="328"/>
    </location>
</feature>
<dbReference type="SUPFAM" id="SSF81321">
    <property type="entry name" value="Family A G protein-coupled receptor-like"/>
    <property type="match status" value="1"/>
</dbReference>
<dbReference type="GO" id="GO:0005886">
    <property type="term" value="C:plasma membrane"/>
    <property type="evidence" value="ECO:0007669"/>
    <property type="project" value="UniProtKB-SubCell"/>
</dbReference>
<keyword evidence="4 9" id="KW-1133">Transmembrane helix</keyword>
<evidence type="ECO:0000313" key="12">
    <source>
        <dbReference type="Proteomes" id="UP001233172"/>
    </source>
</evidence>
<dbReference type="GO" id="GO:0007218">
    <property type="term" value="P:neuropeptide signaling pathway"/>
    <property type="evidence" value="ECO:0007669"/>
    <property type="project" value="TreeGrafter"/>
</dbReference>
<reference evidence="11" key="2">
    <citation type="submission" date="2023-04" db="EMBL/GenBank/DDBJ databases">
        <authorList>
            <person name="Bu L."/>
            <person name="Lu L."/>
            <person name="Laidemitt M.R."/>
            <person name="Zhang S.M."/>
            <person name="Mutuku M."/>
            <person name="Mkoji G."/>
            <person name="Steinauer M."/>
            <person name="Loker E.S."/>
        </authorList>
    </citation>
    <scope>NUCLEOTIDE SEQUENCE</scope>
    <source>
        <strain evidence="11">KasaAsao</strain>
        <tissue evidence="11">Whole Snail</tissue>
    </source>
</reference>
<evidence type="ECO:0000256" key="8">
    <source>
        <dbReference type="ARBA" id="ARBA00023224"/>
    </source>
</evidence>